<reference evidence="3 5" key="2">
    <citation type="submission" date="2016-10" db="EMBL/GenBank/DDBJ databases">
        <authorList>
            <person name="de Groot N.N."/>
        </authorList>
    </citation>
    <scope>NUCLEOTIDE SEQUENCE [LARGE SCALE GENOMIC DNA]</scope>
    <source>
        <strain evidence="3 5">DSM 2895</strain>
    </source>
</reference>
<dbReference type="Proteomes" id="UP000037269">
    <property type="component" value="Unassembled WGS sequence"/>
</dbReference>
<evidence type="ECO:0000313" key="5">
    <source>
        <dbReference type="Proteomes" id="UP000182836"/>
    </source>
</evidence>
<dbReference type="GeneID" id="42305095"/>
<accession>A0A0D1WDP9</accession>
<dbReference type="PATRIC" id="fig|47500.8.peg.6209"/>
<dbReference type="Gene3D" id="1.10.3730.10">
    <property type="entry name" value="ProC C-terminal domain-like"/>
    <property type="match status" value="1"/>
</dbReference>
<dbReference type="OrthoDB" id="9805754at2"/>
<keyword evidence="4" id="KW-1185">Reference proteome</keyword>
<name>A0A0D1WDP9_ANEMI</name>
<dbReference type="STRING" id="47500.AF333_07785"/>
<organism evidence="2 4">
    <name type="scientific">Aneurinibacillus migulanus</name>
    <name type="common">Bacillus migulanus</name>
    <dbReference type="NCBI Taxonomy" id="47500"/>
    <lineage>
        <taxon>Bacteria</taxon>
        <taxon>Bacillati</taxon>
        <taxon>Bacillota</taxon>
        <taxon>Bacilli</taxon>
        <taxon>Bacillales</taxon>
        <taxon>Paenibacillaceae</taxon>
        <taxon>Aneurinibacillus group</taxon>
        <taxon>Aneurinibacillus</taxon>
    </lineage>
</organism>
<dbReference type="InterPro" id="IPR029036">
    <property type="entry name" value="P5CR_dimer"/>
</dbReference>
<evidence type="ECO:0000313" key="4">
    <source>
        <dbReference type="Proteomes" id="UP000037269"/>
    </source>
</evidence>
<dbReference type="InterPro" id="IPR008927">
    <property type="entry name" value="6-PGluconate_DH-like_C_sf"/>
</dbReference>
<dbReference type="EMBL" id="LGUG01000004">
    <property type="protein sequence ID" value="KON95401.1"/>
    <property type="molecule type" value="Genomic_DNA"/>
</dbReference>
<evidence type="ECO:0000259" key="1">
    <source>
        <dbReference type="Pfam" id="PF14748"/>
    </source>
</evidence>
<dbReference type="EMBL" id="FNED01000006">
    <property type="protein sequence ID" value="SDI68590.1"/>
    <property type="molecule type" value="Genomic_DNA"/>
</dbReference>
<gene>
    <name evidence="2" type="ORF">AF333_07785</name>
    <name evidence="3" type="ORF">SAMN04487909_106165</name>
</gene>
<feature type="domain" description="Pyrroline-5-carboxylate reductase dimerisation" evidence="1">
    <location>
        <begin position="19"/>
        <end position="91"/>
    </location>
</feature>
<dbReference type="PANTHER" id="PTHR11645:SF49">
    <property type="entry name" value="PYRROLINE-5-CARBOXYLATE REDUCTASE 1"/>
    <property type="match status" value="1"/>
</dbReference>
<dbReference type="RefSeq" id="WP_043065590.1">
    <property type="nucleotide sequence ID" value="NZ_BJOA01000022.1"/>
</dbReference>
<dbReference type="GO" id="GO:0055129">
    <property type="term" value="P:L-proline biosynthetic process"/>
    <property type="evidence" value="ECO:0007669"/>
    <property type="project" value="TreeGrafter"/>
</dbReference>
<dbReference type="SUPFAM" id="SSF48179">
    <property type="entry name" value="6-phosphogluconate dehydrogenase C-terminal domain-like"/>
    <property type="match status" value="1"/>
</dbReference>
<proteinExistence type="predicted"/>
<dbReference type="PANTHER" id="PTHR11645">
    <property type="entry name" value="PYRROLINE-5-CARBOXYLATE REDUCTASE"/>
    <property type="match status" value="1"/>
</dbReference>
<sequence>METKKNAQTGGDKIDREQTMIGAMEHGLSEETAKNLVFQTMLGAAEMLEKSGKTPEELRRNIMSPGGTTEAAISVLEQYGYKDTIVQAIIQSSPLFTEESI</sequence>
<dbReference type="AlphaFoldDB" id="A0A0D1WDP9"/>
<dbReference type="Pfam" id="PF14748">
    <property type="entry name" value="P5CR_dimer"/>
    <property type="match status" value="1"/>
</dbReference>
<protein>
    <submittedName>
        <fullName evidence="3">Pyrroline-5-carboxylate reductase dimerisation</fullName>
    </submittedName>
</protein>
<evidence type="ECO:0000313" key="3">
    <source>
        <dbReference type="EMBL" id="SDI68590.1"/>
    </source>
</evidence>
<evidence type="ECO:0000313" key="2">
    <source>
        <dbReference type="EMBL" id="KON95401.1"/>
    </source>
</evidence>
<dbReference type="GO" id="GO:0004735">
    <property type="term" value="F:pyrroline-5-carboxylate reductase activity"/>
    <property type="evidence" value="ECO:0007669"/>
    <property type="project" value="TreeGrafter"/>
</dbReference>
<reference evidence="2 4" key="1">
    <citation type="submission" date="2015-07" db="EMBL/GenBank/DDBJ databases">
        <title>Fjat-14205 dsm 2895.</title>
        <authorList>
            <person name="Liu B."/>
            <person name="Wang J."/>
            <person name="Zhu Y."/>
            <person name="Liu G."/>
            <person name="Chen Q."/>
            <person name="Chen Z."/>
            <person name="Lan J."/>
            <person name="Che J."/>
            <person name="Ge C."/>
            <person name="Shi H."/>
            <person name="Pan Z."/>
            <person name="Liu X."/>
        </authorList>
    </citation>
    <scope>NUCLEOTIDE SEQUENCE [LARGE SCALE GENOMIC DNA]</scope>
    <source>
        <strain evidence="2 4">DSM 2895</strain>
    </source>
</reference>
<dbReference type="Proteomes" id="UP000182836">
    <property type="component" value="Unassembled WGS sequence"/>
</dbReference>